<accession>A0ABV7ZSA0</accession>
<feature type="transmembrane region" description="Helical" evidence="6">
    <location>
        <begin position="286"/>
        <end position="305"/>
    </location>
</feature>
<feature type="transmembrane region" description="Helical" evidence="6">
    <location>
        <begin position="196"/>
        <end position="214"/>
    </location>
</feature>
<keyword evidence="2" id="KW-1003">Cell membrane</keyword>
<feature type="domain" description="EamA" evidence="7">
    <location>
        <begin position="166"/>
        <end position="303"/>
    </location>
</feature>
<keyword evidence="5 6" id="KW-0472">Membrane</keyword>
<organism evidence="8 9">
    <name type="scientific">Saccharospirillum mangrovi</name>
    <dbReference type="NCBI Taxonomy" id="2161747"/>
    <lineage>
        <taxon>Bacteria</taxon>
        <taxon>Pseudomonadati</taxon>
        <taxon>Pseudomonadota</taxon>
        <taxon>Gammaproteobacteria</taxon>
        <taxon>Oceanospirillales</taxon>
        <taxon>Saccharospirillaceae</taxon>
        <taxon>Saccharospirillum</taxon>
    </lineage>
</organism>
<feature type="transmembrane region" description="Helical" evidence="6">
    <location>
        <begin position="261"/>
        <end position="280"/>
    </location>
</feature>
<proteinExistence type="predicted"/>
<dbReference type="RefSeq" id="WP_380692547.1">
    <property type="nucleotide sequence ID" value="NZ_JBHRYR010000002.1"/>
</dbReference>
<feature type="transmembrane region" description="Helical" evidence="6">
    <location>
        <begin position="80"/>
        <end position="100"/>
    </location>
</feature>
<evidence type="ECO:0000259" key="7">
    <source>
        <dbReference type="Pfam" id="PF00892"/>
    </source>
</evidence>
<feature type="transmembrane region" description="Helical" evidence="6">
    <location>
        <begin position="49"/>
        <end position="68"/>
    </location>
</feature>
<evidence type="ECO:0000313" key="9">
    <source>
        <dbReference type="Proteomes" id="UP001595617"/>
    </source>
</evidence>
<evidence type="ECO:0000256" key="6">
    <source>
        <dbReference type="SAM" id="Phobius"/>
    </source>
</evidence>
<evidence type="ECO:0000256" key="4">
    <source>
        <dbReference type="ARBA" id="ARBA00022989"/>
    </source>
</evidence>
<dbReference type="PANTHER" id="PTHR32322:SF18">
    <property type="entry name" value="S-ADENOSYLMETHIONINE_S-ADENOSYLHOMOCYSTEINE TRANSPORTER"/>
    <property type="match status" value="1"/>
</dbReference>
<gene>
    <name evidence="8" type="ORF">ACFOOG_01015</name>
</gene>
<evidence type="ECO:0000256" key="2">
    <source>
        <dbReference type="ARBA" id="ARBA00022475"/>
    </source>
</evidence>
<dbReference type="InterPro" id="IPR037185">
    <property type="entry name" value="EmrE-like"/>
</dbReference>
<keyword evidence="4 6" id="KW-1133">Transmembrane helix</keyword>
<sequence>MTQPLAQNSESTSVGFAWFLLAATTLFWGGNFVLGRAVAADIPPIALAWWRWVLAMAVIMPFAAHGLWQVRAVLWQHKGYLLLVSVLSVSVFNTFVYLGLQTSTATNALLLLSSGPVMILIFSWALFGERVSTQQVLGILLSLVGVVVIVTEGHPLALQVLLQGGTGNLWILAAVIAWALYSVLLRKRPAELNGTVFFALTAVVGWIVLSPFFFYEHFVQERIMVFNTTALISVGYVGFFASVLAFLFWNRGIQMLGANRASNSIHLIPVWGLVLASIFLGERLVGFHWLGMGLIIAGILLASVLRRR</sequence>
<dbReference type="PANTHER" id="PTHR32322">
    <property type="entry name" value="INNER MEMBRANE TRANSPORTER"/>
    <property type="match status" value="1"/>
</dbReference>
<keyword evidence="9" id="KW-1185">Reference proteome</keyword>
<feature type="transmembrane region" description="Helical" evidence="6">
    <location>
        <begin position="139"/>
        <end position="161"/>
    </location>
</feature>
<feature type="domain" description="EamA" evidence="7">
    <location>
        <begin position="19"/>
        <end position="151"/>
    </location>
</feature>
<name>A0ABV7ZSA0_9GAMM</name>
<comment type="subcellular location">
    <subcellularLocation>
        <location evidence="1">Cell membrane</location>
        <topology evidence="1">Multi-pass membrane protein</topology>
    </subcellularLocation>
</comment>
<dbReference type="InterPro" id="IPR000620">
    <property type="entry name" value="EamA_dom"/>
</dbReference>
<keyword evidence="3 6" id="KW-0812">Transmembrane</keyword>
<dbReference type="SUPFAM" id="SSF103481">
    <property type="entry name" value="Multidrug resistance efflux transporter EmrE"/>
    <property type="match status" value="2"/>
</dbReference>
<feature type="transmembrane region" description="Helical" evidence="6">
    <location>
        <begin position="226"/>
        <end position="249"/>
    </location>
</feature>
<dbReference type="InterPro" id="IPR050638">
    <property type="entry name" value="AA-Vitamin_Transporters"/>
</dbReference>
<protein>
    <submittedName>
        <fullName evidence="8">DMT family transporter</fullName>
    </submittedName>
</protein>
<evidence type="ECO:0000256" key="1">
    <source>
        <dbReference type="ARBA" id="ARBA00004651"/>
    </source>
</evidence>
<feature type="transmembrane region" description="Helical" evidence="6">
    <location>
        <begin position="167"/>
        <end position="184"/>
    </location>
</feature>
<feature type="transmembrane region" description="Helical" evidence="6">
    <location>
        <begin position="106"/>
        <end position="127"/>
    </location>
</feature>
<reference evidence="9" key="1">
    <citation type="journal article" date="2019" name="Int. J. Syst. Evol. Microbiol.">
        <title>The Global Catalogue of Microorganisms (GCM) 10K type strain sequencing project: providing services to taxonomists for standard genome sequencing and annotation.</title>
        <authorList>
            <consortium name="The Broad Institute Genomics Platform"/>
            <consortium name="The Broad Institute Genome Sequencing Center for Infectious Disease"/>
            <person name="Wu L."/>
            <person name="Ma J."/>
        </authorList>
    </citation>
    <scope>NUCLEOTIDE SEQUENCE [LARGE SCALE GENOMIC DNA]</scope>
    <source>
        <strain evidence="9">IBRC 10765</strain>
    </source>
</reference>
<evidence type="ECO:0000256" key="5">
    <source>
        <dbReference type="ARBA" id="ARBA00023136"/>
    </source>
</evidence>
<dbReference type="Proteomes" id="UP001595617">
    <property type="component" value="Unassembled WGS sequence"/>
</dbReference>
<evidence type="ECO:0000256" key="3">
    <source>
        <dbReference type="ARBA" id="ARBA00022692"/>
    </source>
</evidence>
<dbReference type="EMBL" id="JBHRYR010000002">
    <property type="protein sequence ID" value="MFC3851397.1"/>
    <property type="molecule type" value="Genomic_DNA"/>
</dbReference>
<dbReference type="Pfam" id="PF00892">
    <property type="entry name" value="EamA"/>
    <property type="match status" value="2"/>
</dbReference>
<evidence type="ECO:0000313" key="8">
    <source>
        <dbReference type="EMBL" id="MFC3851397.1"/>
    </source>
</evidence>
<dbReference type="Gene3D" id="1.10.3730.20">
    <property type="match status" value="1"/>
</dbReference>
<comment type="caution">
    <text evidence="8">The sequence shown here is derived from an EMBL/GenBank/DDBJ whole genome shotgun (WGS) entry which is preliminary data.</text>
</comment>